<keyword evidence="6" id="KW-0028">Amino-acid biosynthesis</keyword>
<evidence type="ECO:0000259" key="10">
    <source>
        <dbReference type="Pfam" id="PF00464"/>
    </source>
</evidence>
<dbReference type="AlphaFoldDB" id="A0A8J8PHZ0"/>
<evidence type="ECO:0000256" key="2">
    <source>
        <dbReference type="ARBA" id="ARBA00006376"/>
    </source>
</evidence>
<keyword evidence="7" id="KW-0808">Transferase</keyword>
<dbReference type="GO" id="GO:0030170">
    <property type="term" value="F:pyridoxal phosphate binding"/>
    <property type="evidence" value="ECO:0007669"/>
    <property type="project" value="InterPro"/>
</dbReference>
<evidence type="ECO:0000313" key="11">
    <source>
        <dbReference type="EMBL" id="TQS84912.1"/>
    </source>
</evidence>
<dbReference type="InterPro" id="IPR015421">
    <property type="entry name" value="PyrdxlP-dep_Trfase_major"/>
</dbReference>
<evidence type="ECO:0000256" key="3">
    <source>
        <dbReference type="ARBA" id="ARBA00011738"/>
    </source>
</evidence>
<evidence type="ECO:0000256" key="8">
    <source>
        <dbReference type="ARBA" id="ARBA00022898"/>
    </source>
</evidence>
<dbReference type="GO" id="GO:0005737">
    <property type="term" value="C:cytoplasm"/>
    <property type="evidence" value="ECO:0007669"/>
    <property type="project" value="TreeGrafter"/>
</dbReference>
<gene>
    <name evidence="11" type="ORF">A3207_01630</name>
</gene>
<evidence type="ECO:0000313" key="12">
    <source>
        <dbReference type="Proteomes" id="UP000752814"/>
    </source>
</evidence>
<accession>A0A8J8PHZ0</accession>
<evidence type="ECO:0000256" key="4">
    <source>
        <dbReference type="ARBA" id="ARBA00022490"/>
    </source>
</evidence>
<dbReference type="EMBL" id="LVVT01000001">
    <property type="protein sequence ID" value="TQS84912.1"/>
    <property type="molecule type" value="Genomic_DNA"/>
</dbReference>
<dbReference type="RefSeq" id="WP_400194636.1">
    <property type="nucleotide sequence ID" value="NZ_CAYAYE010000015.1"/>
</dbReference>
<dbReference type="InterPro" id="IPR015424">
    <property type="entry name" value="PyrdxlP-dep_Trfase"/>
</dbReference>
<evidence type="ECO:0000256" key="6">
    <source>
        <dbReference type="ARBA" id="ARBA00022605"/>
    </source>
</evidence>
<feature type="domain" description="Serine hydroxymethyltransferase-like" evidence="10">
    <location>
        <begin position="8"/>
        <end position="381"/>
    </location>
</feature>
<dbReference type="FunFam" id="3.40.640.10:FF:000101">
    <property type="entry name" value="Serine hydroxymethyltransferase"/>
    <property type="match status" value="1"/>
</dbReference>
<dbReference type="Gene3D" id="3.40.640.10">
    <property type="entry name" value="Type I PLP-dependent aspartate aminotransferase-like (Major domain)"/>
    <property type="match status" value="1"/>
</dbReference>
<feature type="modified residue" description="N6-(pyridoxal phosphate)lysine" evidence="9">
    <location>
        <position position="224"/>
    </location>
</feature>
<proteinExistence type="inferred from homology"/>
<dbReference type="PIRSF" id="PIRSF000412">
    <property type="entry name" value="SHMT"/>
    <property type="match status" value="1"/>
</dbReference>
<keyword evidence="8 9" id="KW-0663">Pyridoxal phosphate</keyword>
<evidence type="ECO:0000256" key="9">
    <source>
        <dbReference type="PIRSR" id="PIRSR000412-50"/>
    </source>
</evidence>
<dbReference type="SUPFAM" id="SSF53383">
    <property type="entry name" value="PLP-dependent transferases"/>
    <property type="match status" value="1"/>
</dbReference>
<comment type="cofactor">
    <cofactor evidence="1 9">
        <name>pyridoxal 5'-phosphate</name>
        <dbReference type="ChEBI" id="CHEBI:597326"/>
    </cofactor>
</comment>
<dbReference type="Proteomes" id="UP000752814">
    <property type="component" value="Unassembled WGS sequence"/>
</dbReference>
<dbReference type="PANTHER" id="PTHR11680:SF35">
    <property type="entry name" value="SERINE HYDROXYMETHYLTRANSFERASE 1"/>
    <property type="match status" value="1"/>
</dbReference>
<dbReference type="InterPro" id="IPR001085">
    <property type="entry name" value="Ser_HO-MeTrfase"/>
</dbReference>
<dbReference type="InterPro" id="IPR015422">
    <property type="entry name" value="PyrdxlP-dep_Trfase_small"/>
</dbReference>
<name>A0A8J8PHZ0_9ARCH</name>
<comment type="caution">
    <text evidence="11">The sequence shown here is derived from an EMBL/GenBank/DDBJ whole genome shotgun (WGS) entry which is preliminary data.</text>
</comment>
<evidence type="ECO:0000256" key="1">
    <source>
        <dbReference type="ARBA" id="ARBA00001933"/>
    </source>
</evidence>
<dbReference type="GO" id="GO:0004372">
    <property type="term" value="F:glycine hydroxymethyltransferase activity"/>
    <property type="evidence" value="ECO:0007669"/>
    <property type="project" value="InterPro"/>
</dbReference>
<dbReference type="NCBIfam" id="NF000586">
    <property type="entry name" value="PRK00011.1"/>
    <property type="match status" value="1"/>
</dbReference>
<comment type="similarity">
    <text evidence="2">Belongs to the SHMT family.</text>
</comment>
<comment type="subunit">
    <text evidence="3">Homodimer.</text>
</comment>
<dbReference type="InterPro" id="IPR049943">
    <property type="entry name" value="Ser_HO-MeTrfase-like"/>
</dbReference>
<dbReference type="GO" id="GO:0035999">
    <property type="term" value="P:tetrahydrofolate interconversion"/>
    <property type="evidence" value="ECO:0007669"/>
    <property type="project" value="InterPro"/>
</dbReference>
<reference evidence="11" key="1">
    <citation type="submission" date="2016-03" db="EMBL/GenBank/DDBJ databases">
        <authorList>
            <person name="Borrel G."/>
            <person name="Mccann A."/>
            <person name="O'Toole P.W."/>
        </authorList>
    </citation>
    <scope>NUCLEOTIDE SEQUENCE</scope>
    <source>
        <strain evidence="11">183</strain>
    </source>
</reference>
<dbReference type="PANTHER" id="PTHR11680">
    <property type="entry name" value="SERINE HYDROXYMETHYLTRANSFERASE"/>
    <property type="match status" value="1"/>
</dbReference>
<dbReference type="Gene3D" id="3.90.1150.10">
    <property type="entry name" value="Aspartate Aminotransferase, domain 1"/>
    <property type="match status" value="1"/>
</dbReference>
<dbReference type="CDD" id="cd00378">
    <property type="entry name" value="SHMT"/>
    <property type="match status" value="1"/>
</dbReference>
<dbReference type="InterPro" id="IPR039429">
    <property type="entry name" value="SHMT-like_dom"/>
</dbReference>
<dbReference type="GO" id="GO:0019264">
    <property type="term" value="P:glycine biosynthetic process from serine"/>
    <property type="evidence" value="ECO:0007669"/>
    <property type="project" value="InterPro"/>
</dbReference>
<sequence>MKEDAYWIKDTVKAHTKWFEASLPMIASENLMSPLAKEMMISDFHDRYAEGLPGKRYYRGNIYVDEVELKCLELAKKIFKCQFADVRPISGTVANMAVLFALTQPGDTISTPELASGAHISTAPFGAVGMRGLETIHYPWDYKNWNLDVDAAIKFIKKEKPKVAQFGLSVFLFPTPIREIQDALQEAGSVVWYDAAHVLGLIAGGKFQDPLREGVHIISASTHKTFPGPNHGILIGDNLTDELQAKLQKAAFPGVTSSHHLHAMAALAVTMAEYEIYGKQYASQVIKNAKALGSALYEMGLDVMCPHLGFTESHTLAVNVAEQGGGSQVSIDLEKANIICNKNMLPGDTSSVKPSGIRLGTQELTRVGMEESEMEEVARLIYRVVMKKEDPEKVKKDVWELKKDFTKIRYCLNEGEEAYSFHDIF</sequence>
<evidence type="ECO:0000256" key="5">
    <source>
        <dbReference type="ARBA" id="ARBA00022563"/>
    </source>
</evidence>
<keyword evidence="4" id="KW-0963">Cytoplasm</keyword>
<dbReference type="Pfam" id="PF00464">
    <property type="entry name" value="SHMT"/>
    <property type="match status" value="1"/>
</dbReference>
<protein>
    <submittedName>
        <fullName evidence="11">Serine hydroxymethyltransferase</fullName>
    </submittedName>
</protein>
<keyword evidence="5" id="KW-0554">One-carbon metabolism</keyword>
<organism evidence="11 12">
    <name type="scientific">Candidatus Methanomassiliicoccus intestinalis</name>
    <dbReference type="NCBI Taxonomy" id="1406512"/>
    <lineage>
        <taxon>Archaea</taxon>
        <taxon>Methanobacteriati</taxon>
        <taxon>Thermoplasmatota</taxon>
        <taxon>Thermoplasmata</taxon>
        <taxon>Methanomassiliicoccales</taxon>
        <taxon>Methanomassiliicoccaceae</taxon>
        <taxon>Methanomassiliicoccus</taxon>
    </lineage>
</organism>
<evidence type="ECO:0000256" key="7">
    <source>
        <dbReference type="ARBA" id="ARBA00022679"/>
    </source>
</evidence>